<evidence type="ECO:0000313" key="3">
    <source>
        <dbReference type="EMBL" id="GHF27219.1"/>
    </source>
</evidence>
<keyword evidence="2" id="KW-0472">Membrane</keyword>
<proteinExistence type="predicted"/>
<gene>
    <name evidence="3" type="ORF">GCM10018772_61210</name>
</gene>
<keyword evidence="2" id="KW-0812">Transmembrane</keyword>
<dbReference type="EMBL" id="BNBI01000016">
    <property type="protein sequence ID" value="GHF27219.1"/>
    <property type="molecule type" value="Genomic_DNA"/>
</dbReference>
<dbReference type="Proteomes" id="UP000630718">
    <property type="component" value="Unassembled WGS sequence"/>
</dbReference>
<keyword evidence="4" id="KW-1185">Reference proteome</keyword>
<sequence>MLTPQELVVRMMPPFGGWLALAALALPGGSPLRGAAVVAFLAAGPGAALTGVCGPALRSRPAEGPVARPDAAFERQSDLLERAMLAVLLSICAVMLVSTVLLAVHAFSGERVLLVLTLLTTLAACSPRLRTPPTQRPKPRTRKGSAP</sequence>
<keyword evidence="2" id="KW-1133">Transmembrane helix</keyword>
<evidence type="ECO:0000256" key="2">
    <source>
        <dbReference type="SAM" id="Phobius"/>
    </source>
</evidence>
<reference evidence="3" key="1">
    <citation type="journal article" date="2014" name="Int. J. Syst. Evol. Microbiol.">
        <title>Complete genome sequence of Corynebacterium casei LMG S-19264T (=DSM 44701T), isolated from a smear-ripened cheese.</title>
        <authorList>
            <consortium name="US DOE Joint Genome Institute (JGI-PGF)"/>
            <person name="Walter F."/>
            <person name="Albersmeier A."/>
            <person name="Kalinowski J."/>
            <person name="Ruckert C."/>
        </authorList>
    </citation>
    <scope>NUCLEOTIDE SEQUENCE</scope>
    <source>
        <strain evidence="3">JCM 4477</strain>
    </source>
</reference>
<protein>
    <submittedName>
        <fullName evidence="3">Uncharacterized protein</fullName>
    </submittedName>
</protein>
<evidence type="ECO:0000313" key="4">
    <source>
        <dbReference type="Proteomes" id="UP000630718"/>
    </source>
</evidence>
<feature type="transmembrane region" description="Helical" evidence="2">
    <location>
        <begin position="83"/>
        <end position="104"/>
    </location>
</feature>
<comment type="caution">
    <text evidence="3">The sequence shown here is derived from an EMBL/GenBank/DDBJ whole genome shotgun (WGS) entry which is preliminary data.</text>
</comment>
<evidence type="ECO:0000256" key="1">
    <source>
        <dbReference type="SAM" id="MobiDB-lite"/>
    </source>
</evidence>
<dbReference type="RefSeq" id="WP_373311349.1">
    <property type="nucleotide sequence ID" value="NZ_BNBI01000016.1"/>
</dbReference>
<feature type="region of interest" description="Disordered" evidence="1">
    <location>
        <begin position="128"/>
        <end position="147"/>
    </location>
</feature>
<organism evidence="3 4">
    <name type="scientific">Streptomyces fumanus</name>
    <dbReference type="NCBI Taxonomy" id="67302"/>
    <lineage>
        <taxon>Bacteria</taxon>
        <taxon>Bacillati</taxon>
        <taxon>Actinomycetota</taxon>
        <taxon>Actinomycetes</taxon>
        <taxon>Kitasatosporales</taxon>
        <taxon>Streptomycetaceae</taxon>
        <taxon>Streptomyces</taxon>
    </lineage>
</organism>
<accession>A0A919AWR1</accession>
<feature type="compositionally biased region" description="Basic residues" evidence="1">
    <location>
        <begin position="137"/>
        <end position="147"/>
    </location>
</feature>
<dbReference type="AlphaFoldDB" id="A0A919AWR1"/>
<name>A0A919AWR1_9ACTN</name>
<reference evidence="3" key="2">
    <citation type="submission" date="2020-09" db="EMBL/GenBank/DDBJ databases">
        <authorList>
            <person name="Sun Q."/>
            <person name="Ohkuma M."/>
        </authorList>
    </citation>
    <scope>NUCLEOTIDE SEQUENCE</scope>
    <source>
        <strain evidence="3">JCM 4477</strain>
    </source>
</reference>